<accession>A0A2A4HIW3</accession>
<sequence>MQRLKVRCRRSWVIVAVCIAAMGGSGVQAAPGSWSTQVPSVLVAMSDRMSSSRPIEPPATAHVENAVINRIQWRFESPATASINAWLCHPEQCVELNSMRGTTTALAGKHADVPLFFRFALTPGQRPVRVQGLQVIVNYQ</sequence>
<gene>
    <name evidence="2" type="ORF">CPA45_19285</name>
</gene>
<keyword evidence="2" id="KW-0282">Flagellum</keyword>
<keyword evidence="2" id="KW-0966">Cell projection</keyword>
<protein>
    <submittedName>
        <fullName evidence="2">Flagellar FlhE</fullName>
    </submittedName>
</protein>
<dbReference type="EMBL" id="NWUX01000025">
    <property type="protein sequence ID" value="PCF93984.1"/>
    <property type="molecule type" value="Genomic_DNA"/>
</dbReference>
<evidence type="ECO:0000313" key="3">
    <source>
        <dbReference type="Proteomes" id="UP000218677"/>
    </source>
</evidence>
<dbReference type="Proteomes" id="UP000218677">
    <property type="component" value="Unassembled WGS sequence"/>
</dbReference>
<dbReference type="OrthoDB" id="7064581at2"/>
<organism evidence="2 3">
    <name type="scientific">Vreelandella nigrificans</name>
    <dbReference type="NCBI Taxonomy" id="2042704"/>
    <lineage>
        <taxon>Bacteria</taxon>
        <taxon>Pseudomonadati</taxon>
        <taxon>Pseudomonadota</taxon>
        <taxon>Gammaproteobacteria</taxon>
        <taxon>Oceanospirillales</taxon>
        <taxon>Halomonadaceae</taxon>
        <taxon>Vreelandella</taxon>
    </lineage>
</organism>
<keyword evidence="3" id="KW-1185">Reference proteome</keyword>
<dbReference type="Pfam" id="PF06366">
    <property type="entry name" value="FlhE"/>
    <property type="match status" value="1"/>
</dbReference>
<feature type="chain" id="PRO_5012697834" evidence="1">
    <location>
        <begin position="30"/>
        <end position="140"/>
    </location>
</feature>
<keyword evidence="2" id="KW-0969">Cilium</keyword>
<dbReference type="AlphaFoldDB" id="A0A2A4HIW3"/>
<name>A0A2A4HIW3_9GAMM</name>
<dbReference type="RefSeq" id="WP_096654387.1">
    <property type="nucleotide sequence ID" value="NZ_NWUX01000025.1"/>
</dbReference>
<evidence type="ECO:0000313" key="2">
    <source>
        <dbReference type="EMBL" id="PCF93984.1"/>
    </source>
</evidence>
<keyword evidence="1" id="KW-0732">Signal</keyword>
<proteinExistence type="predicted"/>
<feature type="signal peptide" evidence="1">
    <location>
        <begin position="1"/>
        <end position="29"/>
    </location>
</feature>
<evidence type="ECO:0000256" key="1">
    <source>
        <dbReference type="SAM" id="SignalP"/>
    </source>
</evidence>
<dbReference type="InterPro" id="IPR009420">
    <property type="entry name" value="FlhE"/>
</dbReference>
<comment type="caution">
    <text evidence="2">The sequence shown here is derived from an EMBL/GenBank/DDBJ whole genome shotgun (WGS) entry which is preliminary data.</text>
</comment>
<reference evidence="3" key="1">
    <citation type="submission" date="2017-09" db="EMBL/GenBank/DDBJ databases">
        <authorList>
            <person name="Cho G.-S."/>
            <person name="Oguntoyinbo F.A."/>
            <person name="Cnockaert M."/>
            <person name="Kabisch J."/>
            <person name="Neve H."/>
            <person name="Bockelmann W."/>
            <person name="Wenning M."/>
            <person name="Franz C.M."/>
            <person name="Vandamme P."/>
        </authorList>
    </citation>
    <scope>NUCLEOTIDE SEQUENCE [LARGE SCALE GENOMIC DNA]</scope>
    <source>
        <strain evidence="3">MBT G8648</strain>
    </source>
</reference>